<proteinExistence type="predicted"/>
<accession>A0A8S5P1Q9</accession>
<evidence type="ECO:0000313" key="1">
    <source>
        <dbReference type="EMBL" id="DAE00148.1"/>
    </source>
</evidence>
<sequence>MAKDKYKQTTTIDITGTLDIDENDTLKIIIWRDDEFEKIDLRDILERNLGKQIALRLSSEEDLING</sequence>
<name>A0A8S5P1Q9_9CAUD</name>
<dbReference type="EMBL" id="BK015299">
    <property type="protein sequence ID" value="DAE00148.1"/>
    <property type="molecule type" value="Genomic_DNA"/>
</dbReference>
<organism evidence="1">
    <name type="scientific">Siphoviridae sp. ctTBR23</name>
    <dbReference type="NCBI Taxonomy" id="2825515"/>
    <lineage>
        <taxon>Viruses</taxon>
        <taxon>Duplodnaviria</taxon>
        <taxon>Heunggongvirae</taxon>
        <taxon>Uroviricota</taxon>
        <taxon>Caudoviricetes</taxon>
    </lineage>
</organism>
<reference evidence="1" key="1">
    <citation type="journal article" date="2021" name="Proc. Natl. Acad. Sci. U.S.A.">
        <title>A Catalog of Tens of Thousands of Viruses from Human Metagenomes Reveals Hidden Associations with Chronic Diseases.</title>
        <authorList>
            <person name="Tisza M.J."/>
            <person name="Buck C.B."/>
        </authorList>
    </citation>
    <scope>NUCLEOTIDE SEQUENCE</scope>
    <source>
        <strain evidence="1">CtTBR23</strain>
    </source>
</reference>
<protein>
    <submittedName>
        <fullName evidence="1">YonK protein</fullName>
    </submittedName>
</protein>